<name>A0A5N6KKM8_MONLA</name>
<evidence type="ECO:0000256" key="1">
    <source>
        <dbReference type="SAM" id="MobiDB-lite"/>
    </source>
</evidence>
<keyword evidence="4" id="KW-1185">Reference proteome</keyword>
<dbReference type="OrthoDB" id="10457988at2759"/>
<protein>
    <recommendedName>
        <fullName evidence="5">LAGLIDADG endonuclease</fullName>
    </recommendedName>
</protein>
<proteinExistence type="predicted"/>
<evidence type="ECO:0008006" key="5">
    <source>
        <dbReference type="Google" id="ProtNLM"/>
    </source>
</evidence>
<accession>A0A5N6KKM8</accession>
<feature type="compositionally biased region" description="Basic residues" evidence="1">
    <location>
        <begin position="170"/>
        <end position="181"/>
    </location>
</feature>
<feature type="region of interest" description="Disordered" evidence="1">
    <location>
        <begin position="156"/>
        <end position="191"/>
    </location>
</feature>
<evidence type="ECO:0000313" key="4">
    <source>
        <dbReference type="Proteomes" id="UP000326757"/>
    </source>
</evidence>
<dbReference type="EMBL" id="VIGI01000001">
    <property type="protein sequence ID" value="KAB8304346.1"/>
    <property type="molecule type" value="Genomic_DNA"/>
</dbReference>
<comment type="caution">
    <text evidence="3">The sequence shown here is derived from an EMBL/GenBank/DDBJ whole genome shotgun (WGS) entry which is preliminary data.</text>
</comment>
<dbReference type="AlphaFoldDB" id="A0A5N6KKM8"/>
<evidence type="ECO:0000313" key="3">
    <source>
        <dbReference type="EMBL" id="KAB8304346.1"/>
    </source>
</evidence>
<feature type="chain" id="PRO_5024910094" description="LAGLIDADG endonuclease" evidence="2">
    <location>
        <begin position="28"/>
        <end position="209"/>
    </location>
</feature>
<reference evidence="3 4" key="1">
    <citation type="submission" date="2019-06" db="EMBL/GenBank/DDBJ databases">
        <title>Genome Sequence of the Brown Rot Fungal Pathogen Monilinia laxa.</title>
        <authorList>
            <person name="De Miccolis Angelini R.M."/>
            <person name="Landi L."/>
            <person name="Abate D."/>
            <person name="Pollastro S."/>
            <person name="Romanazzi G."/>
            <person name="Faretra F."/>
        </authorList>
    </citation>
    <scope>NUCLEOTIDE SEQUENCE [LARGE SCALE GENOMIC DNA]</scope>
    <source>
        <strain evidence="3 4">Mlax316</strain>
    </source>
</reference>
<dbReference type="Proteomes" id="UP000326757">
    <property type="component" value="Unassembled WGS sequence"/>
</dbReference>
<sequence>MGCDVICQQPTYIINLNLIFLIFSVHATSSHPQPSHTKQHNLTAFCRPPNQTNQSANLISSEKCHKGQCSTIGISILNIFRSPIISPLISSILPSSQAFLALPHYPPYRKTKSTTESNYLYSHPHHRSPITLFLSPHSLMSSHPSQKWQNAKRRTGIMNGISKKAVKTEQRKKKKKKKKKRSGTEKCRIRSIEPNYMRCNNQDQIRSDL</sequence>
<organism evidence="3 4">
    <name type="scientific">Monilinia laxa</name>
    <name type="common">Brown rot fungus</name>
    <name type="synonym">Sclerotinia laxa</name>
    <dbReference type="NCBI Taxonomy" id="61186"/>
    <lineage>
        <taxon>Eukaryota</taxon>
        <taxon>Fungi</taxon>
        <taxon>Dikarya</taxon>
        <taxon>Ascomycota</taxon>
        <taxon>Pezizomycotina</taxon>
        <taxon>Leotiomycetes</taxon>
        <taxon>Helotiales</taxon>
        <taxon>Sclerotiniaceae</taxon>
        <taxon>Monilinia</taxon>
    </lineage>
</organism>
<evidence type="ECO:0000256" key="2">
    <source>
        <dbReference type="SAM" id="SignalP"/>
    </source>
</evidence>
<feature type="compositionally biased region" description="Basic and acidic residues" evidence="1">
    <location>
        <begin position="182"/>
        <end position="191"/>
    </location>
</feature>
<gene>
    <name evidence="3" type="ORF">EYC80_003756</name>
</gene>
<keyword evidence="2" id="KW-0732">Signal</keyword>
<feature type="signal peptide" evidence="2">
    <location>
        <begin position="1"/>
        <end position="27"/>
    </location>
</feature>